<dbReference type="AlphaFoldDB" id="A0AA94HKT0"/>
<keyword evidence="1" id="KW-0812">Transmembrane</keyword>
<dbReference type="RefSeq" id="WP_092915701.1">
    <property type="nucleotide sequence ID" value="NZ_FOZN01000001.1"/>
</dbReference>
<gene>
    <name evidence="3" type="ORF">SAMN04487783_0617</name>
</gene>
<evidence type="ECO:0000313" key="4">
    <source>
        <dbReference type="Proteomes" id="UP000198506"/>
    </source>
</evidence>
<dbReference type="Pfam" id="PF07331">
    <property type="entry name" value="TctB"/>
    <property type="match status" value="1"/>
</dbReference>
<proteinExistence type="predicted"/>
<evidence type="ECO:0000313" key="3">
    <source>
        <dbReference type="EMBL" id="SFS02047.1"/>
    </source>
</evidence>
<dbReference type="Proteomes" id="UP000198506">
    <property type="component" value="Unassembled WGS sequence"/>
</dbReference>
<evidence type="ECO:0000256" key="1">
    <source>
        <dbReference type="SAM" id="Phobius"/>
    </source>
</evidence>
<evidence type="ECO:0000259" key="2">
    <source>
        <dbReference type="Pfam" id="PF07331"/>
    </source>
</evidence>
<protein>
    <submittedName>
        <fullName evidence="3">Tripartite tricarboxylate transporter TctB family protein</fullName>
    </submittedName>
</protein>
<feature type="transmembrane region" description="Helical" evidence="1">
    <location>
        <begin position="62"/>
        <end position="80"/>
    </location>
</feature>
<dbReference type="InterPro" id="IPR009936">
    <property type="entry name" value="DUF1468"/>
</dbReference>
<name>A0AA94HKT0_9MICO</name>
<feature type="transmembrane region" description="Helical" evidence="1">
    <location>
        <begin position="101"/>
        <end position="123"/>
    </location>
</feature>
<keyword evidence="1" id="KW-1133">Transmembrane helix</keyword>
<comment type="caution">
    <text evidence="3">The sequence shown here is derived from an EMBL/GenBank/DDBJ whole genome shotgun (WGS) entry which is preliminary data.</text>
</comment>
<reference evidence="3 4" key="1">
    <citation type="submission" date="2016-10" db="EMBL/GenBank/DDBJ databases">
        <authorList>
            <person name="Varghese N."/>
            <person name="Submissions S."/>
        </authorList>
    </citation>
    <scope>NUCLEOTIDE SEQUENCE [LARGE SCALE GENOMIC DNA]</scope>
    <source>
        <strain evidence="3 4">IAM 15147</strain>
    </source>
</reference>
<sequence length="181" mass="18533">MSTAPADAASQAASARARAARIEAMVFVGLLVVLSVAVLIATTTIREPPGSTGTLGARVVPYVVGGLLLLSSLAVLIQQLRGHFGASEAGEDVDLEHGTSWGSTGIVVLAFLSLIITIPWLGWPLGVVVLFTGASLALGAKRWWVSALIGLGLGAVTQFLFGTLLGLSMPVTGTLTSWIGL</sequence>
<keyword evidence="4" id="KW-1185">Reference proteome</keyword>
<dbReference type="EMBL" id="FOZN01000001">
    <property type="protein sequence ID" value="SFS02047.1"/>
    <property type="molecule type" value="Genomic_DNA"/>
</dbReference>
<organism evidence="3 4">
    <name type="scientific">Agrococcus baldri</name>
    <dbReference type="NCBI Taxonomy" id="153730"/>
    <lineage>
        <taxon>Bacteria</taxon>
        <taxon>Bacillati</taxon>
        <taxon>Actinomycetota</taxon>
        <taxon>Actinomycetes</taxon>
        <taxon>Micrococcales</taxon>
        <taxon>Microbacteriaceae</taxon>
        <taxon>Agrococcus</taxon>
    </lineage>
</organism>
<keyword evidence="1" id="KW-0472">Membrane</keyword>
<feature type="transmembrane region" description="Helical" evidence="1">
    <location>
        <begin position="24"/>
        <end position="42"/>
    </location>
</feature>
<feature type="transmembrane region" description="Helical" evidence="1">
    <location>
        <begin position="143"/>
        <end position="167"/>
    </location>
</feature>
<feature type="domain" description="DUF1468" evidence="2">
    <location>
        <begin position="28"/>
        <end position="170"/>
    </location>
</feature>
<accession>A0AA94HKT0</accession>